<dbReference type="Pfam" id="PF20220">
    <property type="entry name" value="ABC_toxin_N"/>
    <property type="match status" value="1"/>
</dbReference>
<dbReference type="Pfam" id="PF18276">
    <property type="entry name" value="TcA_TcB_BD"/>
    <property type="match status" value="1"/>
</dbReference>
<dbReference type="GeneID" id="87842947"/>
<feature type="region of interest" description="Disordered" evidence="1">
    <location>
        <begin position="2541"/>
        <end position="2566"/>
    </location>
</feature>
<dbReference type="InterPro" id="IPR040840">
    <property type="entry name" value="TcA_TcB_BD"/>
</dbReference>
<evidence type="ECO:0000259" key="3">
    <source>
        <dbReference type="Pfam" id="PF18413"/>
    </source>
</evidence>
<dbReference type="EMBL" id="JAUEPN010000004">
    <property type="protein sequence ID" value="KAK3295313.1"/>
    <property type="molecule type" value="Genomic_DNA"/>
</dbReference>
<feature type="domain" description="Neuraminidase-like" evidence="3">
    <location>
        <begin position="1677"/>
        <end position="1840"/>
    </location>
</feature>
<gene>
    <name evidence="5" type="ORF">B0H64DRAFT_432086</name>
</gene>
<dbReference type="InterPro" id="IPR041079">
    <property type="entry name" value="Neuraminidase-like"/>
</dbReference>
<organism evidence="5 6">
    <name type="scientific">Chaetomium fimeti</name>
    <dbReference type="NCBI Taxonomy" id="1854472"/>
    <lineage>
        <taxon>Eukaryota</taxon>
        <taxon>Fungi</taxon>
        <taxon>Dikarya</taxon>
        <taxon>Ascomycota</taxon>
        <taxon>Pezizomycotina</taxon>
        <taxon>Sordariomycetes</taxon>
        <taxon>Sordariomycetidae</taxon>
        <taxon>Sordariales</taxon>
        <taxon>Chaetomiaceae</taxon>
        <taxon>Chaetomium</taxon>
    </lineage>
</organism>
<feature type="domain" description="ABC toxin N-terminal" evidence="4">
    <location>
        <begin position="1527"/>
        <end position="1647"/>
    </location>
</feature>
<dbReference type="Proteomes" id="UP001278766">
    <property type="component" value="Unassembled WGS sequence"/>
</dbReference>
<reference evidence="5" key="1">
    <citation type="journal article" date="2023" name="Mol. Phylogenet. Evol.">
        <title>Genome-scale phylogeny and comparative genomics of the fungal order Sordariales.</title>
        <authorList>
            <person name="Hensen N."/>
            <person name="Bonometti L."/>
            <person name="Westerberg I."/>
            <person name="Brannstrom I.O."/>
            <person name="Guillou S."/>
            <person name="Cros-Aarteil S."/>
            <person name="Calhoun S."/>
            <person name="Haridas S."/>
            <person name="Kuo A."/>
            <person name="Mondo S."/>
            <person name="Pangilinan J."/>
            <person name="Riley R."/>
            <person name="LaButti K."/>
            <person name="Andreopoulos B."/>
            <person name="Lipzen A."/>
            <person name="Chen C."/>
            <person name="Yan M."/>
            <person name="Daum C."/>
            <person name="Ng V."/>
            <person name="Clum A."/>
            <person name="Steindorff A."/>
            <person name="Ohm R.A."/>
            <person name="Martin F."/>
            <person name="Silar P."/>
            <person name="Natvig D.O."/>
            <person name="Lalanne C."/>
            <person name="Gautier V."/>
            <person name="Ament-Velasquez S.L."/>
            <person name="Kruys A."/>
            <person name="Hutchinson M.I."/>
            <person name="Powell A.J."/>
            <person name="Barry K."/>
            <person name="Miller A.N."/>
            <person name="Grigoriev I.V."/>
            <person name="Debuchy R."/>
            <person name="Gladieux P."/>
            <person name="Hiltunen Thoren M."/>
            <person name="Johannesson H."/>
        </authorList>
    </citation>
    <scope>NUCLEOTIDE SEQUENCE</scope>
    <source>
        <strain evidence="5">CBS 168.71</strain>
    </source>
</reference>
<evidence type="ECO:0000259" key="2">
    <source>
        <dbReference type="Pfam" id="PF18276"/>
    </source>
</evidence>
<reference evidence="5" key="2">
    <citation type="submission" date="2023-06" db="EMBL/GenBank/DDBJ databases">
        <authorList>
            <consortium name="Lawrence Berkeley National Laboratory"/>
            <person name="Haridas S."/>
            <person name="Hensen N."/>
            <person name="Bonometti L."/>
            <person name="Westerberg I."/>
            <person name="Brannstrom I.O."/>
            <person name="Guillou S."/>
            <person name="Cros-Aarteil S."/>
            <person name="Calhoun S."/>
            <person name="Kuo A."/>
            <person name="Mondo S."/>
            <person name="Pangilinan J."/>
            <person name="Riley R."/>
            <person name="Labutti K."/>
            <person name="Andreopoulos B."/>
            <person name="Lipzen A."/>
            <person name="Chen C."/>
            <person name="Yanf M."/>
            <person name="Daum C."/>
            <person name="Ng V."/>
            <person name="Clum A."/>
            <person name="Steindorff A."/>
            <person name="Ohm R."/>
            <person name="Martin F."/>
            <person name="Silar P."/>
            <person name="Natvig D."/>
            <person name="Lalanne C."/>
            <person name="Gautier V."/>
            <person name="Ament-Velasquez S.L."/>
            <person name="Kruys A."/>
            <person name="Hutchinson M.I."/>
            <person name="Powell A.J."/>
            <person name="Barry K."/>
            <person name="Miller A.N."/>
            <person name="Grigoriev I.V."/>
            <person name="Debuchy R."/>
            <person name="Gladieux P."/>
            <person name="Thoren M.H."/>
            <person name="Johannesson H."/>
        </authorList>
    </citation>
    <scope>NUCLEOTIDE SEQUENCE</scope>
    <source>
        <strain evidence="5">CBS 168.71</strain>
    </source>
</reference>
<sequence length="3047" mass="333928">MPPHLSAAQPGQCALLLSQHWPLNPASWEAKGEKMMTLKDFMAKSLAGHVSEGLIKKLEAEAGSQKDAGGERAIEVIDTILVSAELTLPDISALRLVKSLLEASGNGLDLCNWLLTETEKPASAENFFRHLIPRANIDKRFDAQGRVAAYRLRSRFFRAEPLAAMSVLIGEFSLSEPARTVAVRMLRVMGQEGLGAGESELVSRVREASFRETTTTPLPSDEELEAAADFIRSLASLCRVAEEPEDVPQLYNKKYRTVQSITREGVDDFTDVITETGMTKDRASSVHDKAERIDCWNDHLWLALMEARQRGGIPITPPEKVPDKTPKRNVGREHNNLTDIFLLQDETCETCCSVTGLSAYFADLMNLLSATRCKPDEKQTLLDVLGKRRPDLKYLELTCANSQTLIPYISLVNETLESFIRHKHKGLAVFNTPADTDMQDYSCGNDDDGDDKPIYLPGNTDTEIYSAVISQQMFPFPCFPYNQARDASAQILGSFKVGMAELVEVFRAPEKILQRVPSAQRSGETEARLTQGITEVLARQQAAEKLGMQQAEFVAITGETFFPPWVADLIRGLASDLRIDTACPWTTAKLWGYDNTTDMRDRESGQGLSFIKRQLMRRADLEFQDVVDLVNTRSFNQDLVITNRTGSEVFDSAIENLRLLCGSSTPSFTALTDEVCFRLQSFLRLRARLGWSTRNLDAAIHCLRTREMESAASGSGSALTTTTTGLTITPAVVKGLAAIVRLSSISGFDAMSLLPLWGTMDAYDTSSLLYRTFLTPALGQISRASQRPADGRVFLTNKSKTLLVSEKMALCTALRWPTERFNDLLKITGLDKPAVGKVVNLDVDAVSQLYRHVLLSRIFSVTPDDAPRFFRLFFDKGVETGWANPLENPVATLVAVEKWKKLLESQWTVKSLSSVVEYASGGSEKGIGNEDASAMASGLKLLSVISQGVRDIEKSLPFLSPDGHGIPSPENASDCAARTFDSETATIILGFVEGTQIQSTTVPLKDKDELQALVAASHSWTKKIVVSPSHGKDGTSGADIELSGLLSSAEHSWLDKLVTKPENVKDRLQELVKRSVRPRQLLASRFDCTDAEKQRAPEVKALFEDAQEDGSDIQAQLLLRERRRAFINVAGPTIIRDDLNSHIVGAVRELVPDVDEASIPVLLSNEVRNGSSEPMSAMAVLERLANGFSNSKVPATSTPEKEENLDVYMQFMAGASADTFTFSYDNGNKGAPSPLPELSLDGVVCESGEVTGSWKPLKLAPGRAHRLQANFPSSQLRWSTPKSLALTPLPLSDGGDTIQFLPATKVSLASRVAAAMKRMGGICKTLGLTPSDVEYVGSKPTATSRSTTPGFPPILSVDFNALAPNDLIRLKQYCELRDALKSRRQPSSSTSNVPDGFHELLEWLSKNPPSNASSPEAVAAKIADCTGWDFARVEALIEQKYLRHSGVEVVQELRSLDALLAMRAIIALDKRLEAAAGPRSRPSMAVLFGLAQPSLVLANTGLADAQLARDLQARLTPSQRATADEGLMENQRRALVQYLLQDKYVSGELGIWDADGLFVHFLIDVQMGPQLRTSRIKLAISVVQLFVQRCLLGLEKGVGKGSLVRADWEWRQQHSLWEVHRKLFLYPENWVEPTLRDTKSELFEQFEASLMQKNLSVETFTRAIKTYVYGLNDIARLEVVAYLRDGAGSDDTYHIFARTRAAPYSFYHRSLLVAQPTQNGGAVFWRPWTKIDMDIPSPETDLGGTRLDQTGAHMIPIVAGSRLYLFLPHMAPKTLPDTDGVIALSGGTFHDIAGKHVKDSKPKHIWEVSMAWTELTDDGKWTPKRVSPGCLSLNVTATPSQFQFDPFQEGKGGDTRVNLLVSYSNKPLGAFVFREDQISVLDAGAVEKKKWKPLGRPFTPSFQTVVSKGTVSEEGVNGAVSDVSGQKSLVWLPKGLKDAASAAQSIRWTLSHSGESADALRLLGLAVSSEQSDGTQASYFNVPRSRLVPTADWSKEKLGKSMDLARLDNALSSSLVQAAADRLDPLKSLYSYLGGPLPAALPGIFGKLSDDPPKYHELAQPTALYDWELGLHAVLLAVDRFIATQQFDEALLAARLVFDPAIDMVPGQSCWRFPPFRQYAEKIAKDGKEGDVDLQDLSKEIHRAILERRSAGALVHTTARGRPQAYMKWVVMRYAEALIASGDVHFRRGTMESLPLATQRYVEASHVLGPEPPRVPSRLAKKKTKVLCFDTLKKEAIKNELGLPFSAELVTGSGGGGGHRAKGSYIMSPYFCVPLNPKFKELRRLVNRRLHDLRNSLSIDGKPVQYALVDPPIDPAALIALGAQGGSVAGAMSLAAGGQHGPLPRQRFDLLLRRALELCSELRALGERLVLAIERKESEAFAALQARHTTAISTMTLAMRRIQLDEARLAIDSLTLRRESHKSQLAFYLALIGEPATLIPSPTTPWTDIRQDIAEPTKDDLRLSPYESLEMRRADAASVLNMVAAGMDQLVVPLCLIPNFDTKIQPMGVGMSMALGGSNFSSSLQASSAVVRNTATGLLEEGSRASRKSSLTSQLQERRRQANSLGREIKMTDKEIEIQKTRIRAAQQDMDMQQTMLDHATQTEAWLRTKYTNEQLYGWMEKSLRALHASAYEVAAAAAQRAEAALAFEQGRDLNLLHRGGGGQGSWQGTGLLAADHLYQDLKRLETTSLETPPHDFEITKAVSLRQVNPKALLRLRLTGTTTFSLPELLYDTDFPGHYMRRIRSVAVSIPAILGPHTGVNATLTLLSHKYRTSASAATGAEYSGADRSAFRTDNVPVAAVAVSSGSHDAGVFELGFGTGARYAPFEGAGAVSTWRLELPPLGMARFDYETISDVVLHVQYTASDGGACLRAAAAEAVHAAACAVQAEGRADGFWALWDLRNDFPGPWHAFASRLRPLKGVGLGVGVGEGGDEVAVAGLRLGNLKDRLPFWSRRQKALQVCTVSLLSRSAMLVQGVEVFGADGIALSSEVGQDEELGDCTLRTWAGLDVQNLDGWEVRPKQGQQLLGEKETVVENVYMMIRYVFKGE</sequence>
<evidence type="ECO:0000313" key="5">
    <source>
        <dbReference type="EMBL" id="KAK3295313.1"/>
    </source>
</evidence>
<dbReference type="Pfam" id="PF18413">
    <property type="entry name" value="Neuraminidase"/>
    <property type="match status" value="1"/>
</dbReference>
<name>A0AAE0HF16_9PEZI</name>
<evidence type="ECO:0000259" key="4">
    <source>
        <dbReference type="Pfam" id="PF20220"/>
    </source>
</evidence>
<dbReference type="InterPro" id="IPR046839">
    <property type="entry name" value="ABC_toxin_N"/>
</dbReference>
<feature type="domain" description="Tc toxin complex TcA C-terminal TcB-binding" evidence="2">
    <location>
        <begin position="2574"/>
        <end position="2863"/>
    </location>
</feature>
<comment type="caution">
    <text evidence="5">The sequence shown here is derived from an EMBL/GenBank/DDBJ whole genome shotgun (WGS) entry which is preliminary data.</text>
</comment>
<dbReference type="RefSeq" id="XP_062658827.1">
    <property type="nucleotide sequence ID" value="XM_062805999.1"/>
</dbReference>
<evidence type="ECO:0000256" key="1">
    <source>
        <dbReference type="SAM" id="MobiDB-lite"/>
    </source>
</evidence>
<protein>
    <submittedName>
        <fullName evidence="5">Uncharacterized protein</fullName>
    </submittedName>
</protein>
<keyword evidence="6" id="KW-1185">Reference proteome</keyword>
<evidence type="ECO:0000313" key="6">
    <source>
        <dbReference type="Proteomes" id="UP001278766"/>
    </source>
</evidence>
<proteinExistence type="predicted"/>
<accession>A0AAE0HF16</accession>